<dbReference type="SUPFAM" id="SSF47413">
    <property type="entry name" value="lambda repressor-like DNA-binding domains"/>
    <property type="match status" value="1"/>
</dbReference>
<name>A0AAJ5W6F2_9SPHI</name>
<protein>
    <submittedName>
        <fullName evidence="2">Helix-turn-helix transcriptional regulator</fullName>
    </submittedName>
</protein>
<dbReference type="InterPro" id="IPR010982">
    <property type="entry name" value="Lambda_DNA-bd_dom_sf"/>
</dbReference>
<sequence>MYLLKGNFIRDALRDLCRMVKKKVTPVKTSRPAKKVAGAKKAKKKSKEIVQLGKRIKFLRNKKGYSNYEYFAYEHEISRSQFGRYENGEDMRFSSLIRVIKALDMTLEEFFSKGFD</sequence>
<dbReference type="EMBL" id="CP119313">
    <property type="protein sequence ID" value="WEK18864.1"/>
    <property type="molecule type" value="Genomic_DNA"/>
</dbReference>
<evidence type="ECO:0000313" key="3">
    <source>
        <dbReference type="Proteomes" id="UP001214530"/>
    </source>
</evidence>
<reference evidence="2" key="1">
    <citation type="submission" date="2023-03" db="EMBL/GenBank/DDBJ databases">
        <title>Andean soil-derived lignocellulolytic bacterial consortium as a source of novel taxa and putative plastic-active enzymes.</title>
        <authorList>
            <person name="Diaz-Garcia L."/>
            <person name="Chuvochina M."/>
            <person name="Feuerriegel G."/>
            <person name="Bunk B."/>
            <person name="Sproer C."/>
            <person name="Streit W.R."/>
            <person name="Rodriguez L.M."/>
            <person name="Overmann J."/>
            <person name="Jimenez D.J."/>
        </authorList>
    </citation>
    <scope>NUCLEOTIDE SEQUENCE</scope>
    <source>
        <strain evidence="2">MAG 3858</strain>
    </source>
</reference>
<dbReference type="AlphaFoldDB" id="A0AAJ5W6F2"/>
<dbReference type="InterPro" id="IPR001387">
    <property type="entry name" value="Cro/C1-type_HTH"/>
</dbReference>
<accession>A0AAJ5W6F2</accession>
<organism evidence="2 3">
    <name type="scientific">Candidatus Pedobacter colombiensis</name>
    <dbReference type="NCBI Taxonomy" id="3121371"/>
    <lineage>
        <taxon>Bacteria</taxon>
        <taxon>Pseudomonadati</taxon>
        <taxon>Bacteroidota</taxon>
        <taxon>Sphingobacteriia</taxon>
        <taxon>Sphingobacteriales</taxon>
        <taxon>Sphingobacteriaceae</taxon>
        <taxon>Pedobacter</taxon>
    </lineage>
</organism>
<gene>
    <name evidence="2" type="ORF">P0Y49_18985</name>
</gene>
<evidence type="ECO:0000259" key="1">
    <source>
        <dbReference type="PROSITE" id="PS50943"/>
    </source>
</evidence>
<dbReference type="Gene3D" id="1.10.260.40">
    <property type="entry name" value="lambda repressor-like DNA-binding domains"/>
    <property type="match status" value="1"/>
</dbReference>
<evidence type="ECO:0000313" key="2">
    <source>
        <dbReference type="EMBL" id="WEK18864.1"/>
    </source>
</evidence>
<dbReference type="SMART" id="SM00530">
    <property type="entry name" value="HTH_XRE"/>
    <property type="match status" value="1"/>
</dbReference>
<feature type="domain" description="HTH cro/C1-type" evidence="1">
    <location>
        <begin position="77"/>
        <end position="110"/>
    </location>
</feature>
<dbReference type="PROSITE" id="PS50943">
    <property type="entry name" value="HTH_CROC1"/>
    <property type="match status" value="1"/>
</dbReference>
<dbReference type="GO" id="GO:0003677">
    <property type="term" value="F:DNA binding"/>
    <property type="evidence" value="ECO:0007669"/>
    <property type="project" value="InterPro"/>
</dbReference>
<proteinExistence type="predicted"/>
<dbReference type="CDD" id="cd00093">
    <property type="entry name" value="HTH_XRE"/>
    <property type="match status" value="1"/>
</dbReference>
<dbReference type="Proteomes" id="UP001214530">
    <property type="component" value="Chromosome"/>
</dbReference>